<dbReference type="GO" id="GO:0005634">
    <property type="term" value="C:nucleus"/>
    <property type="evidence" value="ECO:0007669"/>
    <property type="project" value="UniProtKB-SubCell"/>
</dbReference>
<evidence type="ECO:0000313" key="8">
    <source>
        <dbReference type="EMBL" id="CCC95181.1"/>
    </source>
</evidence>
<sequence>MNKPSKKRGLSIEEKVVRIEEWFVAHPYPYTMKDLCLILPKATGVISQSVEECMDILVSENRVQQKKVGIHVLFWRFPRTPTQQLATTIGRGASVAEVAKLLGMTQSQLSAEITELKKKEKDTQRRIKEVRLSIGDDASMKKDTDEIKRLEGEVRSLEKQLSQLALLDPETVEKIKAATNIAWESANRWTDNMYLLEHHISQKMGLSARELRRQLQIPLEVDFVEYEDLVRPCGDAHNNVNDGRSVFPCNSLALLSKTTDMGDGNSTNDKPAARHVEEGFTGDANRMGESGGAATVVCVGNVPCGKVTDKGDPFAKKLDKTKPITESDLENKVIEESGNAGRDCGKRVKKGRAKALKGDEAGAVVISSRPRVRR</sequence>
<dbReference type="InterPro" id="IPR040661">
    <property type="entry name" value="LZ3wCH"/>
</dbReference>
<dbReference type="Pfam" id="PF03962">
    <property type="entry name" value="Mnd1"/>
    <property type="match status" value="1"/>
</dbReference>
<evidence type="ECO:0000256" key="1">
    <source>
        <dbReference type="ARBA" id="ARBA00004123"/>
    </source>
</evidence>
<gene>
    <name evidence="8" type="ORF">TCIL3000_11_6040</name>
</gene>
<feature type="domain" description="Mnd1 HTH" evidence="6">
    <location>
        <begin position="19"/>
        <end position="78"/>
    </location>
</feature>
<reference evidence="8" key="1">
    <citation type="journal article" date="2012" name="Proc. Natl. Acad. Sci. U.S.A.">
        <title>Antigenic diversity is generated by distinct evolutionary mechanisms in African trypanosome species.</title>
        <authorList>
            <person name="Jackson A.P."/>
            <person name="Berry A."/>
            <person name="Aslett M."/>
            <person name="Allison H.C."/>
            <person name="Burton P."/>
            <person name="Vavrova-Anderson J."/>
            <person name="Brown R."/>
            <person name="Browne H."/>
            <person name="Corton N."/>
            <person name="Hauser H."/>
            <person name="Gamble J."/>
            <person name="Gilderthorp R."/>
            <person name="Marcello L."/>
            <person name="McQuillan J."/>
            <person name="Otto T.D."/>
            <person name="Quail M.A."/>
            <person name="Sanders M.J."/>
            <person name="van Tonder A."/>
            <person name="Ginger M.L."/>
            <person name="Field M.C."/>
            <person name="Barry J.D."/>
            <person name="Hertz-Fowler C."/>
            <person name="Berriman M."/>
        </authorList>
    </citation>
    <scope>NUCLEOTIDE SEQUENCE</scope>
    <source>
        <strain evidence="8">IL3000</strain>
    </source>
</reference>
<evidence type="ECO:0000256" key="2">
    <source>
        <dbReference type="ARBA" id="ARBA00023054"/>
    </source>
</evidence>
<dbReference type="AlphaFoldDB" id="G0V0L0"/>
<name>G0V0L0_TRYCI</name>
<proteinExistence type="predicted"/>
<keyword evidence="2 4" id="KW-0175">Coiled coil</keyword>
<evidence type="ECO:0000256" key="5">
    <source>
        <dbReference type="SAM" id="MobiDB-lite"/>
    </source>
</evidence>
<feature type="region of interest" description="Disordered" evidence="5">
    <location>
        <begin position="335"/>
        <end position="357"/>
    </location>
</feature>
<keyword evidence="3" id="KW-0539">Nucleus</keyword>
<feature type="coiled-coil region" evidence="4">
    <location>
        <begin position="106"/>
        <end position="167"/>
    </location>
</feature>
<feature type="domain" description="Leucine zipper with capping helix" evidence="7">
    <location>
        <begin position="170"/>
        <end position="223"/>
    </location>
</feature>
<protein>
    <submittedName>
        <fullName evidence="8">Uncharacterized protein TCIL3000_11_6040</fullName>
    </submittedName>
</protein>
<evidence type="ECO:0000259" key="6">
    <source>
        <dbReference type="Pfam" id="PF03962"/>
    </source>
</evidence>
<comment type="subcellular location">
    <subcellularLocation>
        <location evidence="1">Nucleus</location>
    </subcellularLocation>
</comment>
<accession>G0V0L0</accession>
<dbReference type="VEuPathDB" id="TriTrypDB:TcIL3000.11.6040"/>
<dbReference type="Pfam" id="PF18517">
    <property type="entry name" value="LZ3wCH"/>
    <property type="match status" value="1"/>
</dbReference>
<evidence type="ECO:0000259" key="7">
    <source>
        <dbReference type="Pfam" id="PF18517"/>
    </source>
</evidence>
<evidence type="ECO:0000256" key="3">
    <source>
        <dbReference type="ARBA" id="ARBA00023242"/>
    </source>
</evidence>
<dbReference type="InterPro" id="IPR040453">
    <property type="entry name" value="Mnd1_HTH"/>
</dbReference>
<organism evidence="8">
    <name type="scientific">Trypanosoma congolense (strain IL3000)</name>
    <dbReference type="NCBI Taxonomy" id="1068625"/>
    <lineage>
        <taxon>Eukaryota</taxon>
        <taxon>Discoba</taxon>
        <taxon>Euglenozoa</taxon>
        <taxon>Kinetoplastea</taxon>
        <taxon>Metakinetoplastina</taxon>
        <taxon>Trypanosomatida</taxon>
        <taxon>Trypanosomatidae</taxon>
        <taxon>Trypanosoma</taxon>
        <taxon>Nannomonas</taxon>
    </lineage>
</organism>
<evidence type="ECO:0000256" key="4">
    <source>
        <dbReference type="SAM" id="Coils"/>
    </source>
</evidence>
<dbReference type="EMBL" id="HE575324">
    <property type="protein sequence ID" value="CCC95181.1"/>
    <property type="molecule type" value="Genomic_DNA"/>
</dbReference>